<dbReference type="PANTHER" id="PTHR30329:SF21">
    <property type="entry name" value="LIPOPROTEIN YIAD-RELATED"/>
    <property type="match status" value="1"/>
</dbReference>
<evidence type="ECO:0000256" key="7">
    <source>
        <dbReference type="ARBA" id="ARBA00023306"/>
    </source>
</evidence>
<dbReference type="InterPro" id="IPR006664">
    <property type="entry name" value="OMP_bac"/>
</dbReference>
<dbReference type="Pfam" id="PF00691">
    <property type="entry name" value="OmpA"/>
    <property type="match status" value="1"/>
</dbReference>
<dbReference type="Proteomes" id="UP000051027">
    <property type="component" value="Unassembled WGS sequence"/>
</dbReference>
<reference evidence="11 12" key="1">
    <citation type="submission" date="2015-10" db="EMBL/GenBank/DDBJ databases">
        <title>Metagenome-Assembled Genomes uncover a global brackish microbiome.</title>
        <authorList>
            <person name="Hugerth L.W."/>
            <person name="Larsson J."/>
            <person name="Alneberg J."/>
            <person name="Lindh M.V."/>
            <person name="Legrand C."/>
            <person name="Pinhassi J."/>
            <person name="Andersson A.F."/>
        </authorList>
    </citation>
    <scope>NUCLEOTIDE SEQUENCE [LARGE SCALE GENOMIC DNA]</scope>
    <source>
        <strain evidence="11">BACL1 MAG-120820-bin45</strain>
    </source>
</reference>
<dbReference type="AlphaFoldDB" id="A0A0R2UAK7"/>
<evidence type="ECO:0000313" key="11">
    <source>
        <dbReference type="EMBL" id="KRO96533.1"/>
    </source>
</evidence>
<feature type="chain" id="PRO_5006425262" description="Peptidoglycan-associated lipoprotein" evidence="9">
    <location>
        <begin position="26"/>
        <end position="157"/>
    </location>
</feature>
<comment type="similarity">
    <text evidence="8">Belongs to the Pal lipoprotein family.</text>
</comment>
<dbReference type="PROSITE" id="PS51257">
    <property type="entry name" value="PROKAR_LIPOPROTEIN"/>
    <property type="match status" value="1"/>
</dbReference>
<evidence type="ECO:0000256" key="9">
    <source>
        <dbReference type="SAM" id="SignalP"/>
    </source>
</evidence>
<keyword evidence="6 8" id="KW-0449">Lipoprotein</keyword>
<dbReference type="InterPro" id="IPR006690">
    <property type="entry name" value="OMPA-like_CS"/>
</dbReference>
<evidence type="ECO:0000256" key="2">
    <source>
        <dbReference type="ARBA" id="ARBA00022729"/>
    </source>
</evidence>
<dbReference type="EMBL" id="LICS01000001">
    <property type="protein sequence ID" value="KRO96533.1"/>
    <property type="molecule type" value="Genomic_DNA"/>
</dbReference>
<name>A0A0R2UAK7_9GAMM</name>
<dbReference type="PANTHER" id="PTHR30329">
    <property type="entry name" value="STATOR ELEMENT OF FLAGELLAR MOTOR COMPLEX"/>
    <property type="match status" value="1"/>
</dbReference>
<dbReference type="GO" id="GO:0051301">
    <property type="term" value="P:cell division"/>
    <property type="evidence" value="ECO:0007669"/>
    <property type="project" value="UniProtKB-UniRule"/>
</dbReference>
<dbReference type="PROSITE" id="PS51123">
    <property type="entry name" value="OMPA_2"/>
    <property type="match status" value="1"/>
</dbReference>
<dbReference type="InterPro" id="IPR036737">
    <property type="entry name" value="OmpA-like_sf"/>
</dbReference>
<dbReference type="GO" id="GO:0009279">
    <property type="term" value="C:cell outer membrane"/>
    <property type="evidence" value="ECO:0007669"/>
    <property type="project" value="UniProtKB-SubCell"/>
</dbReference>
<keyword evidence="4 8" id="KW-0564">Palmitate</keyword>
<comment type="caution">
    <text evidence="11">The sequence shown here is derived from an EMBL/GenBank/DDBJ whole genome shotgun (WGS) entry which is preliminary data.</text>
</comment>
<accession>A0A0R2UAK7</accession>
<dbReference type="PROSITE" id="PS01068">
    <property type="entry name" value="OMPA_1"/>
    <property type="match status" value="1"/>
</dbReference>
<dbReference type="Gene3D" id="3.30.1330.60">
    <property type="entry name" value="OmpA-like domain"/>
    <property type="match status" value="1"/>
</dbReference>
<evidence type="ECO:0000256" key="3">
    <source>
        <dbReference type="ARBA" id="ARBA00023136"/>
    </source>
</evidence>
<dbReference type="SUPFAM" id="SSF103088">
    <property type="entry name" value="OmpA-like"/>
    <property type="match status" value="1"/>
</dbReference>
<dbReference type="NCBIfam" id="TIGR02802">
    <property type="entry name" value="Pal_lipo"/>
    <property type="match status" value="1"/>
</dbReference>
<evidence type="ECO:0000256" key="5">
    <source>
        <dbReference type="ARBA" id="ARBA00023237"/>
    </source>
</evidence>
<comment type="subunit">
    <text evidence="8">The Tol-Pal system is composed of five core proteins: the inner membrane proteins TolA, TolQ and TolR, the periplasmic protein TolB and the outer membrane protein Pal. They form a network linking the inner and outer membranes and the peptidoglycan layer.</text>
</comment>
<evidence type="ECO:0000256" key="6">
    <source>
        <dbReference type="ARBA" id="ARBA00023288"/>
    </source>
</evidence>
<evidence type="ECO:0000256" key="4">
    <source>
        <dbReference type="ARBA" id="ARBA00023139"/>
    </source>
</evidence>
<comment type="function">
    <text evidence="8">Part of the Tol-Pal system, which plays a role in outer membrane invagination during cell division and is important for maintaining outer membrane integrity.</text>
</comment>
<dbReference type="InterPro" id="IPR014169">
    <property type="entry name" value="Pal_lipo_C"/>
</dbReference>
<organism evidence="11 12">
    <name type="scientific">SAR86 cluster bacterium BACL1 MAG-120820-bin45</name>
    <dbReference type="NCBI Taxonomy" id="1655612"/>
    <lineage>
        <taxon>Bacteria</taxon>
        <taxon>Pseudomonadati</taxon>
        <taxon>Pseudomonadota</taxon>
        <taxon>Gammaproteobacteria</taxon>
        <taxon>SAR86 cluster</taxon>
    </lineage>
</organism>
<evidence type="ECO:0000313" key="12">
    <source>
        <dbReference type="Proteomes" id="UP000051027"/>
    </source>
</evidence>
<evidence type="ECO:0000256" key="8">
    <source>
        <dbReference type="HAMAP-Rule" id="MF_02204"/>
    </source>
</evidence>
<protein>
    <recommendedName>
        <fullName evidence="8">Peptidoglycan-associated lipoprotein</fullName>
        <shortName evidence="8">PAL</shortName>
    </recommendedName>
</protein>
<keyword evidence="7 8" id="KW-0131">Cell cycle</keyword>
<evidence type="ECO:0000256" key="1">
    <source>
        <dbReference type="ARBA" id="ARBA00022618"/>
    </source>
</evidence>
<dbReference type="InterPro" id="IPR050330">
    <property type="entry name" value="Bact_OuterMem_StrucFunc"/>
</dbReference>
<keyword evidence="5 8" id="KW-0998">Cell outer membrane</keyword>
<feature type="domain" description="OmpA-like" evidence="10">
    <location>
        <begin position="45"/>
        <end position="157"/>
    </location>
</feature>
<keyword evidence="1 8" id="KW-0132">Cell division</keyword>
<dbReference type="PRINTS" id="PR01021">
    <property type="entry name" value="OMPADOMAIN"/>
</dbReference>
<comment type="subcellular location">
    <subcellularLocation>
        <location evidence="8">Cell outer membrane</location>
        <topology evidence="8">Lipid-anchor</topology>
    </subcellularLocation>
</comment>
<keyword evidence="3 8" id="KW-0472">Membrane</keyword>
<dbReference type="InterPro" id="IPR039001">
    <property type="entry name" value="Pal"/>
</dbReference>
<evidence type="ECO:0000259" key="10">
    <source>
        <dbReference type="PROSITE" id="PS51123"/>
    </source>
</evidence>
<dbReference type="InterPro" id="IPR006665">
    <property type="entry name" value="OmpA-like"/>
</dbReference>
<dbReference type="STRING" id="1655612.ABS10_03885"/>
<keyword evidence="2 8" id="KW-0732">Signal</keyword>
<feature type="signal peptide" evidence="9">
    <location>
        <begin position="1"/>
        <end position="25"/>
    </location>
</feature>
<proteinExistence type="inferred from homology"/>
<dbReference type="CDD" id="cd07185">
    <property type="entry name" value="OmpA_C-like"/>
    <property type="match status" value="1"/>
</dbReference>
<dbReference type="HAMAP" id="MF_02204">
    <property type="entry name" value="Pal"/>
    <property type="match status" value="1"/>
</dbReference>
<gene>
    <name evidence="8" type="primary">pal</name>
    <name evidence="11" type="ORF">ABS10_03885</name>
</gene>
<sequence>MNKSTNTFSALTMLILLSACSSVQVTEESVSNQAVAGVSISKKSTATQAVLANAVVYFEYDQYTLTSKSIQALKGVVDLMKKNPKITLSLEGHADERGTREYNLALGQRRAESVANYLIANGIKRNQLVSKSYGEERPLSLGSNDSAWSKNRRVEIK</sequence>